<dbReference type="PROSITE" id="PS51257">
    <property type="entry name" value="PROKAR_LIPOPROTEIN"/>
    <property type="match status" value="1"/>
</dbReference>
<dbReference type="EMBL" id="BARX01000030">
    <property type="protein sequence ID" value="GAD03599.1"/>
    <property type="molecule type" value="Genomic_DNA"/>
</dbReference>
<dbReference type="AlphaFoldDB" id="R9PQH0"/>
<sequence length="70" mass="7746">MTKLQIGCISVGVVLSCFSFANDEDVITSTANGKSYYHMKVSLDEQSISSIKEFNEDQFVMNGGQFEVKV</sequence>
<gene>
    <name evidence="1" type="ORF">AALB_3679</name>
</gene>
<accession>R9PQH0</accession>
<comment type="caution">
    <text evidence="1">The sequence shown here is derived from an EMBL/GenBank/DDBJ whole genome shotgun (WGS) entry which is preliminary data.</text>
</comment>
<keyword evidence="2" id="KW-1185">Reference proteome</keyword>
<name>R9PQH0_AGAAL</name>
<dbReference type="Proteomes" id="UP000014461">
    <property type="component" value="Unassembled WGS sequence"/>
</dbReference>
<reference evidence="1" key="1">
    <citation type="journal article" date="2013" name="Genome Announc.">
        <title>Draft Genome Sequence of Agarivorans albus Strain MKT 106T, an Agarolytic Marine Bacterium.</title>
        <authorList>
            <person name="Yasuike M."/>
            <person name="Nakamura Y."/>
            <person name="Kai W."/>
            <person name="Fujiwara A."/>
            <person name="Fukui Y."/>
            <person name="Satomi M."/>
            <person name="Sano M."/>
        </authorList>
    </citation>
    <scope>NUCLEOTIDE SEQUENCE [LARGE SCALE GENOMIC DNA]</scope>
</reference>
<proteinExistence type="predicted"/>
<organism evidence="1 2">
    <name type="scientific">Agarivorans albus MKT 106</name>
    <dbReference type="NCBI Taxonomy" id="1331007"/>
    <lineage>
        <taxon>Bacteria</taxon>
        <taxon>Pseudomonadati</taxon>
        <taxon>Pseudomonadota</taxon>
        <taxon>Gammaproteobacteria</taxon>
        <taxon>Alteromonadales</taxon>
        <taxon>Alteromonadaceae</taxon>
        <taxon>Agarivorans</taxon>
    </lineage>
</organism>
<evidence type="ECO:0000313" key="2">
    <source>
        <dbReference type="Proteomes" id="UP000014461"/>
    </source>
</evidence>
<protein>
    <submittedName>
        <fullName evidence="1">Uncharacterized protein</fullName>
    </submittedName>
</protein>
<dbReference type="RefSeq" id="WP_016403366.1">
    <property type="nucleotide sequence ID" value="NZ_BARX01000030.1"/>
</dbReference>
<evidence type="ECO:0000313" key="1">
    <source>
        <dbReference type="EMBL" id="GAD03599.1"/>
    </source>
</evidence>